<name>A0A2A9NNY2_9AGAR</name>
<sequence>MSRLLSCSVQSLVTPVQQCFRRQLSSLEALPSDFCIPQPSLSHKRMRALISLYHQTDTFITPENLSQRIDEAFVPSLKSKSVLPVMSSHQDHLTLQDLQQALVAQREAPKVTEPDREVKNTNTRGGNSEQDGTWSGERNVREGKVMETLYGVERVNGQLLPGLEILLEEQTKLEEDMKVDESNGGWLEEDMSTEI</sequence>
<proteinExistence type="predicted"/>
<feature type="compositionally biased region" description="Basic and acidic residues" evidence="1">
    <location>
        <begin position="107"/>
        <end position="119"/>
    </location>
</feature>
<protein>
    <submittedName>
        <fullName evidence="2">Uncharacterized protein</fullName>
    </submittedName>
</protein>
<dbReference type="OrthoDB" id="5597211at2759"/>
<feature type="region of interest" description="Disordered" evidence="1">
    <location>
        <begin position="106"/>
        <end position="140"/>
    </location>
</feature>
<evidence type="ECO:0000313" key="2">
    <source>
        <dbReference type="EMBL" id="PFH52695.1"/>
    </source>
</evidence>
<feature type="compositionally biased region" description="Polar residues" evidence="1">
    <location>
        <begin position="120"/>
        <end position="133"/>
    </location>
</feature>
<feature type="region of interest" description="Disordered" evidence="1">
    <location>
        <begin position="176"/>
        <end position="195"/>
    </location>
</feature>
<dbReference type="AlphaFoldDB" id="A0A2A9NNY2"/>
<organism evidence="2 3">
    <name type="scientific">Amanita thiersii Skay4041</name>
    <dbReference type="NCBI Taxonomy" id="703135"/>
    <lineage>
        <taxon>Eukaryota</taxon>
        <taxon>Fungi</taxon>
        <taxon>Dikarya</taxon>
        <taxon>Basidiomycota</taxon>
        <taxon>Agaricomycotina</taxon>
        <taxon>Agaricomycetes</taxon>
        <taxon>Agaricomycetidae</taxon>
        <taxon>Agaricales</taxon>
        <taxon>Pluteineae</taxon>
        <taxon>Amanitaceae</taxon>
        <taxon>Amanita</taxon>
    </lineage>
</organism>
<evidence type="ECO:0000313" key="3">
    <source>
        <dbReference type="Proteomes" id="UP000242287"/>
    </source>
</evidence>
<dbReference type="EMBL" id="KZ301978">
    <property type="protein sequence ID" value="PFH52695.1"/>
    <property type="molecule type" value="Genomic_DNA"/>
</dbReference>
<accession>A0A2A9NNY2</accession>
<reference evidence="2 3" key="1">
    <citation type="submission" date="2014-02" db="EMBL/GenBank/DDBJ databases">
        <title>Transposable element dynamics among asymbiotic and ectomycorrhizal Amanita fungi.</title>
        <authorList>
            <consortium name="DOE Joint Genome Institute"/>
            <person name="Hess J."/>
            <person name="Skrede I."/>
            <person name="Wolfe B."/>
            <person name="LaButti K."/>
            <person name="Ohm R.A."/>
            <person name="Grigoriev I.V."/>
            <person name="Pringle A."/>
        </authorList>
    </citation>
    <scope>NUCLEOTIDE SEQUENCE [LARGE SCALE GENOMIC DNA]</scope>
    <source>
        <strain evidence="2 3">SKay4041</strain>
    </source>
</reference>
<dbReference type="Proteomes" id="UP000242287">
    <property type="component" value="Unassembled WGS sequence"/>
</dbReference>
<keyword evidence="3" id="KW-1185">Reference proteome</keyword>
<gene>
    <name evidence="2" type="ORF">AMATHDRAFT_2084</name>
</gene>
<evidence type="ECO:0000256" key="1">
    <source>
        <dbReference type="SAM" id="MobiDB-lite"/>
    </source>
</evidence>